<dbReference type="EMBL" id="QZVS01000085">
    <property type="protein sequence ID" value="RJT88102.1"/>
    <property type="molecule type" value="Genomic_DNA"/>
</dbReference>
<feature type="domain" description="DUF7341" evidence="2">
    <location>
        <begin position="6"/>
        <end position="93"/>
    </location>
</feature>
<dbReference type="Pfam" id="PF24030">
    <property type="entry name" value="DUF7341"/>
    <property type="match status" value="1"/>
</dbReference>
<evidence type="ECO:0000313" key="3">
    <source>
        <dbReference type="EMBL" id="RJT88102.1"/>
    </source>
</evidence>
<comment type="caution">
    <text evidence="3">The sequence shown here is derived from an EMBL/GenBank/DDBJ whole genome shotgun (WGS) entry which is preliminary data.</text>
</comment>
<name>A0A3A5MFB2_9MICO</name>
<evidence type="ECO:0000313" key="4">
    <source>
        <dbReference type="Proteomes" id="UP000272015"/>
    </source>
</evidence>
<gene>
    <name evidence="3" type="ORF">D6T64_11980</name>
</gene>
<feature type="domain" description="DUF7340" evidence="1">
    <location>
        <begin position="157"/>
        <end position="221"/>
    </location>
</feature>
<dbReference type="Pfam" id="PF24029">
    <property type="entry name" value="DUF7340"/>
    <property type="match status" value="1"/>
</dbReference>
<evidence type="ECO:0000259" key="1">
    <source>
        <dbReference type="Pfam" id="PF24029"/>
    </source>
</evidence>
<accession>A0A3A5MFB2</accession>
<protein>
    <submittedName>
        <fullName evidence="3">Uncharacterized protein</fullName>
    </submittedName>
</protein>
<dbReference type="Proteomes" id="UP000272015">
    <property type="component" value="Unassembled WGS sequence"/>
</dbReference>
<sequence length="240" mass="25927">MTEPKTFNVLISELTQDHPVILERDAGTAVATVPGLLEQLRAAIFSGGEGGGAIGGGPKLPMDAAAVDLLEEITDQATAVLAARTNTPTPYGTAEHYVRLWAGQTDDLTAYVLEVKATNLDRVPAVYLERREYSAVQLAAEWVRRIEDFFNPAKTREIPNACPECGERYVLRVVDGEEKRSSTLKITLDRETGRSVGAKCGACKFLWLPEEFVELAARLGYSAADDGAEDVGVEVEAKSG</sequence>
<dbReference type="InterPro" id="IPR055765">
    <property type="entry name" value="DUF7341"/>
</dbReference>
<dbReference type="InterPro" id="IPR055764">
    <property type="entry name" value="DUF7340"/>
</dbReference>
<organism evidence="3 4">
    <name type="scientific">Cryobacterium melibiosiphilum</name>
    <dbReference type="NCBI Taxonomy" id="995039"/>
    <lineage>
        <taxon>Bacteria</taxon>
        <taxon>Bacillati</taxon>
        <taxon>Actinomycetota</taxon>
        <taxon>Actinomycetes</taxon>
        <taxon>Micrococcales</taxon>
        <taxon>Microbacteriaceae</taxon>
        <taxon>Cryobacterium</taxon>
    </lineage>
</organism>
<dbReference type="AlphaFoldDB" id="A0A3A5MFB2"/>
<keyword evidence="4" id="KW-1185">Reference proteome</keyword>
<evidence type="ECO:0000259" key="2">
    <source>
        <dbReference type="Pfam" id="PF24030"/>
    </source>
</evidence>
<proteinExistence type="predicted"/>
<dbReference type="OrthoDB" id="4990995at2"/>
<dbReference type="RefSeq" id="WP_119974910.1">
    <property type="nucleotide sequence ID" value="NZ_JBHSQA010000012.1"/>
</dbReference>
<reference evidence="3 4" key="1">
    <citation type="submission" date="2018-09" db="EMBL/GenBank/DDBJ databases">
        <title>Novel species of Cryobacterium.</title>
        <authorList>
            <person name="Liu Q."/>
            <person name="Xin Y.-H."/>
        </authorList>
    </citation>
    <scope>NUCLEOTIDE SEQUENCE [LARGE SCALE GENOMIC DNA]</scope>
    <source>
        <strain evidence="3 4">Hh39</strain>
    </source>
</reference>